<comment type="caution">
    <text evidence="2">The sequence shown here is derived from an EMBL/GenBank/DDBJ whole genome shotgun (WGS) entry which is preliminary data.</text>
</comment>
<dbReference type="GO" id="GO:0035598">
    <property type="term" value="F:tRNA (N(6)-L-threonylcarbamoyladenosine(37)-C(2))-methylthiotransferase activity"/>
    <property type="evidence" value="ECO:0007669"/>
    <property type="project" value="TreeGrafter"/>
</dbReference>
<organism evidence="2 3">
    <name type="scientific">Anabarilius grahami</name>
    <name type="common">Kanglang fish</name>
    <name type="synonym">Barilius grahami</name>
    <dbReference type="NCBI Taxonomy" id="495550"/>
    <lineage>
        <taxon>Eukaryota</taxon>
        <taxon>Metazoa</taxon>
        <taxon>Chordata</taxon>
        <taxon>Craniata</taxon>
        <taxon>Vertebrata</taxon>
        <taxon>Euteleostomi</taxon>
        <taxon>Actinopterygii</taxon>
        <taxon>Neopterygii</taxon>
        <taxon>Teleostei</taxon>
        <taxon>Ostariophysi</taxon>
        <taxon>Cypriniformes</taxon>
        <taxon>Xenocyprididae</taxon>
        <taxon>Xenocypridinae</taxon>
        <taxon>Xenocypridinae incertae sedis</taxon>
        <taxon>Anabarilius</taxon>
    </lineage>
</organism>
<evidence type="ECO:0000313" key="2">
    <source>
        <dbReference type="EMBL" id="ROL55339.1"/>
    </source>
</evidence>
<keyword evidence="3" id="KW-1185">Reference proteome</keyword>
<gene>
    <name evidence="2" type="ORF">DPX16_22815</name>
</gene>
<name>A0A3N0ZA77_ANAGA</name>
<dbReference type="EMBL" id="RJVU01001088">
    <property type="protein sequence ID" value="ROL55339.1"/>
    <property type="molecule type" value="Genomic_DNA"/>
</dbReference>
<evidence type="ECO:0000313" key="3">
    <source>
        <dbReference type="Proteomes" id="UP000281406"/>
    </source>
</evidence>
<proteinExistence type="predicted"/>
<dbReference type="Gene3D" id="3.30.750.200">
    <property type="match status" value="1"/>
</dbReference>
<sequence length="199" mass="22627">MAKILNHPRVYAFLHVPVQSASDSVLMDMKREYCCADFRRVMDFLKENRFDMLNRCRSSSVGPSDHSDWLFSYCHLLVRKGISSYAGAELTCYLAVDCRFVEDRIHHAGMDGLLMNCATGCRVDDVFTMDDLVNLISADTSGLRCGHVQLRIVFITPQSSELLTNETDEAMGERRMSIKEPNVRPVKNMFHKFTNSSAD</sequence>
<dbReference type="AlphaFoldDB" id="A0A3N0ZA77"/>
<dbReference type="GO" id="GO:0005783">
    <property type="term" value="C:endoplasmic reticulum"/>
    <property type="evidence" value="ECO:0007669"/>
    <property type="project" value="TreeGrafter"/>
</dbReference>
<protein>
    <submittedName>
        <fullName evidence="2">Threonylcarbamoyladenosine tRNA methylthiotransferase</fullName>
    </submittedName>
</protein>
<dbReference type="OrthoDB" id="5920062at2759"/>
<reference evidence="2 3" key="1">
    <citation type="submission" date="2018-10" db="EMBL/GenBank/DDBJ databases">
        <title>Genome assembly for a Yunnan-Guizhou Plateau 3E fish, Anabarilius grahami (Regan), and its evolutionary and genetic applications.</title>
        <authorList>
            <person name="Jiang W."/>
        </authorList>
    </citation>
    <scope>NUCLEOTIDE SEQUENCE [LARGE SCALE GENOMIC DNA]</scope>
    <source>
        <strain evidence="2">AG-KIZ</strain>
        <tissue evidence="2">Muscle</tissue>
    </source>
</reference>
<evidence type="ECO:0000256" key="1">
    <source>
        <dbReference type="ARBA" id="ARBA00022679"/>
    </source>
</evidence>
<accession>A0A3N0ZA77</accession>
<dbReference type="Proteomes" id="UP000281406">
    <property type="component" value="Unassembled WGS sequence"/>
</dbReference>
<keyword evidence="1 2" id="KW-0808">Transferase</keyword>
<dbReference type="PANTHER" id="PTHR11918:SF45">
    <property type="entry name" value="THREONYLCARBAMOYLADENOSINE TRNA METHYLTHIOTRANSFERASE"/>
    <property type="match status" value="1"/>
</dbReference>
<dbReference type="PANTHER" id="PTHR11918">
    <property type="entry name" value="RADICAL SAM PROTEINS"/>
    <property type="match status" value="1"/>
</dbReference>